<evidence type="ECO:0000313" key="3">
    <source>
        <dbReference type="Proteomes" id="UP001187471"/>
    </source>
</evidence>
<dbReference type="Pfam" id="PF07727">
    <property type="entry name" value="RVT_2"/>
    <property type="match status" value="1"/>
</dbReference>
<dbReference type="AlphaFoldDB" id="A0AA88QTK9"/>
<dbReference type="InterPro" id="IPR043502">
    <property type="entry name" value="DNA/RNA_pol_sf"/>
</dbReference>
<evidence type="ECO:0000259" key="1">
    <source>
        <dbReference type="Pfam" id="PF07727"/>
    </source>
</evidence>
<dbReference type="PANTHER" id="PTHR11439">
    <property type="entry name" value="GAG-POL-RELATED RETROTRANSPOSON"/>
    <property type="match status" value="1"/>
</dbReference>
<organism evidence="2 3">
    <name type="scientific">Escallonia rubra</name>
    <dbReference type="NCBI Taxonomy" id="112253"/>
    <lineage>
        <taxon>Eukaryota</taxon>
        <taxon>Viridiplantae</taxon>
        <taxon>Streptophyta</taxon>
        <taxon>Embryophyta</taxon>
        <taxon>Tracheophyta</taxon>
        <taxon>Spermatophyta</taxon>
        <taxon>Magnoliopsida</taxon>
        <taxon>eudicotyledons</taxon>
        <taxon>Gunneridae</taxon>
        <taxon>Pentapetalae</taxon>
        <taxon>asterids</taxon>
        <taxon>campanulids</taxon>
        <taxon>Escalloniales</taxon>
        <taxon>Escalloniaceae</taxon>
        <taxon>Escallonia</taxon>
    </lineage>
</organism>
<keyword evidence="3" id="KW-1185">Reference proteome</keyword>
<gene>
    <name evidence="2" type="ORF">RJ640_009315</name>
</gene>
<comment type="caution">
    <text evidence="2">The sequence shown here is derived from an EMBL/GenBank/DDBJ whole genome shotgun (WGS) entry which is preliminary data.</text>
</comment>
<feature type="domain" description="Reverse transcriptase Ty1/copia-type" evidence="1">
    <location>
        <begin position="288"/>
        <end position="530"/>
    </location>
</feature>
<dbReference type="InterPro" id="IPR013103">
    <property type="entry name" value="RVT_2"/>
</dbReference>
<dbReference type="Proteomes" id="UP001187471">
    <property type="component" value="Unassembled WGS sequence"/>
</dbReference>
<accession>A0AA88QTK9</accession>
<reference evidence="2" key="1">
    <citation type="submission" date="2022-12" db="EMBL/GenBank/DDBJ databases">
        <title>Draft genome assemblies for two species of Escallonia (Escalloniales).</title>
        <authorList>
            <person name="Chanderbali A."/>
            <person name="Dervinis C."/>
            <person name="Anghel I."/>
            <person name="Soltis D."/>
            <person name="Soltis P."/>
            <person name="Zapata F."/>
        </authorList>
    </citation>
    <scope>NUCLEOTIDE SEQUENCE</scope>
    <source>
        <strain evidence="2">UCBG92.1500</strain>
        <tissue evidence="2">Leaf</tissue>
    </source>
</reference>
<sequence length="782" mass="88613">MTGNAKNLRDVLEISSCHVALPYGNNAVAIKEGSVILGGNLILKDVLYVPGLTCNLIYVSQLIDHSDCFVQFTNSLCVIHGRTSRMLIGAGERRDGLYYFRAIPSIKAMKVHGASSLDLWHKRLGHPSLQVTKLVPVVDLKKSSGILNKSCDRGSEDAQNVQEQPVSSAEQNVADLIAQEVRPDDEGDMEEQFGCGHRRQQASVRLRDYVTNTIRLLSPLVHSPTPQHLSGTPYPIAHYANCDKFSLRRRTFLATINADHEPTTFSEAMKDKRWREAMQREIQALENYETWEIEDLPLGKKNLGCKWVYKIKYNSDGTVERNKALLVIFGNHEIEGIDYTDTFAPVAKMVTVRAFLAVAASKKWELHKMDVHNAFLHGDLQEEVYMKLPPGFRVTIPGKVCRLRKSLYGLKQAPRCWFAKLSAALKEYGFQQSYSDYSLFTLQRGVVQVNVLVYVDDLIIFGNNHAAIQRFKTYLSECFHMKDLGALKYFLRVEVTRGPEGIFLCQRKYSIDIISEVGLLGAKLASVPLEQNHWLALATGRLIDDPERFRRLVGHLIYLCFTRPELSYCVHALSQFMQQLREEHWEAALRVVRYLKGNPGQGILLSNECNLRLHGWCDADWSGCPLTRRSLTGWIIFLGTSPISWKTKKQHTMSRSSVEAEYRSMAMTTGELLWLKGILQSLGVSHNFAMHLSCDSQAALHIAKNPVFHERTKNIEMDCHFVRDEIIKDNIHPQFVPSHAQLADIFTKTLGESQFDNFTRKLGIRNLHAPTLGGVLDINIDM</sequence>
<dbReference type="SUPFAM" id="SSF56672">
    <property type="entry name" value="DNA/RNA polymerases"/>
    <property type="match status" value="1"/>
</dbReference>
<evidence type="ECO:0000313" key="2">
    <source>
        <dbReference type="EMBL" id="KAK2976864.1"/>
    </source>
</evidence>
<dbReference type="CDD" id="cd09272">
    <property type="entry name" value="RNase_HI_RT_Ty1"/>
    <property type="match status" value="1"/>
</dbReference>
<proteinExistence type="predicted"/>
<dbReference type="EMBL" id="JAVXUO010002032">
    <property type="protein sequence ID" value="KAK2976864.1"/>
    <property type="molecule type" value="Genomic_DNA"/>
</dbReference>
<dbReference type="PANTHER" id="PTHR11439:SF462">
    <property type="match status" value="1"/>
</dbReference>
<protein>
    <recommendedName>
        <fullName evidence="1">Reverse transcriptase Ty1/copia-type domain-containing protein</fullName>
    </recommendedName>
</protein>
<name>A0AA88QTK9_9ASTE</name>